<comment type="caution">
    <text evidence="1">The sequence shown here is derived from an EMBL/GenBank/DDBJ whole genome shotgun (WGS) entry which is preliminary data.</text>
</comment>
<dbReference type="HOGENOM" id="CLU_2426124_0_0_12"/>
<dbReference type="GO" id="GO:0003677">
    <property type="term" value="F:DNA binding"/>
    <property type="evidence" value="ECO:0007669"/>
    <property type="project" value="InterPro"/>
</dbReference>
<dbReference type="Proteomes" id="UP000014605">
    <property type="component" value="Unassembled WGS sequence"/>
</dbReference>
<dbReference type="InterPro" id="IPR010982">
    <property type="entry name" value="Lambda_DNA-bd_dom_sf"/>
</dbReference>
<name>S3LDF8_9SPIR</name>
<dbReference type="RefSeq" id="WP_016517697.1">
    <property type="nucleotide sequence ID" value="NZ_KE332512.1"/>
</dbReference>
<dbReference type="Gene3D" id="1.10.260.40">
    <property type="entry name" value="lambda repressor-like DNA-binding domains"/>
    <property type="match status" value="1"/>
</dbReference>
<evidence type="ECO:0000313" key="2">
    <source>
        <dbReference type="Proteomes" id="UP000014605"/>
    </source>
</evidence>
<evidence type="ECO:0000313" key="1">
    <source>
        <dbReference type="EMBL" id="EPF47790.1"/>
    </source>
</evidence>
<sequence length="91" mass="10274">MIEQKKKIHKPKNRTIGHMYGGWIKYQLSLINVSYTDIAEELDVRDSSVAAVIHGRRTSARIQQKTADKLGLANWQAVLDAAKRATKENVV</sequence>
<evidence type="ECO:0008006" key="3">
    <source>
        <dbReference type="Google" id="ProtNLM"/>
    </source>
</evidence>
<protein>
    <recommendedName>
        <fullName evidence="3">HTH cro/C1-type domain-containing protein</fullName>
    </recommendedName>
</protein>
<proteinExistence type="predicted"/>
<dbReference type="EMBL" id="ATFC01000001">
    <property type="protein sequence ID" value="EPF47790.1"/>
    <property type="molecule type" value="Genomic_DNA"/>
</dbReference>
<keyword evidence="2" id="KW-1185">Reference proteome</keyword>
<gene>
    <name evidence="1" type="ORF">HMPREF1222_00049</name>
</gene>
<dbReference type="AlphaFoldDB" id="S3LDF8"/>
<accession>S3LDF8</accession>
<dbReference type="GeneID" id="301460269"/>
<organism evidence="1 2">
    <name type="scientific">Treponema vincentii F0403</name>
    <dbReference type="NCBI Taxonomy" id="1125702"/>
    <lineage>
        <taxon>Bacteria</taxon>
        <taxon>Pseudomonadati</taxon>
        <taxon>Spirochaetota</taxon>
        <taxon>Spirochaetia</taxon>
        <taxon>Spirochaetales</taxon>
        <taxon>Treponemataceae</taxon>
        <taxon>Treponema</taxon>
    </lineage>
</organism>
<dbReference type="PATRIC" id="fig|1125702.3.peg.49"/>
<reference evidence="1 2" key="1">
    <citation type="submission" date="2013-04" db="EMBL/GenBank/DDBJ databases">
        <title>The Genome Sequence of Treponema vincentii F0403.</title>
        <authorList>
            <consortium name="The Broad Institute Genomics Platform"/>
            <person name="Earl A."/>
            <person name="Ward D."/>
            <person name="Feldgarden M."/>
            <person name="Gevers D."/>
            <person name="Leonetti C."/>
            <person name="Izard J."/>
            <person name="Walker B."/>
            <person name="Young S."/>
            <person name="Zeng Q."/>
            <person name="Gargeya S."/>
            <person name="Fitzgerald M."/>
            <person name="Haas B."/>
            <person name="Abouelleil A."/>
            <person name="Allen A.W."/>
            <person name="Alvarado L."/>
            <person name="Arachchi H.M."/>
            <person name="Berlin A.M."/>
            <person name="Chapman S.B."/>
            <person name="Gainer-Dewar J."/>
            <person name="Goldberg J."/>
            <person name="Griggs A."/>
            <person name="Gujja S."/>
            <person name="Hansen M."/>
            <person name="Howarth C."/>
            <person name="Imamovic A."/>
            <person name="Ireland A."/>
            <person name="Larimer J."/>
            <person name="McCowan C."/>
            <person name="Murphy C."/>
            <person name="Pearson M."/>
            <person name="Poon T.W."/>
            <person name="Priest M."/>
            <person name="Roberts A."/>
            <person name="Saif S."/>
            <person name="Shea T."/>
            <person name="Sisk P."/>
            <person name="Sykes S."/>
            <person name="Wortman J."/>
            <person name="Nusbaum C."/>
            <person name="Birren B."/>
        </authorList>
    </citation>
    <scope>NUCLEOTIDE SEQUENCE [LARGE SCALE GENOMIC DNA]</scope>
    <source>
        <strain evidence="1 2">F0403</strain>
    </source>
</reference>